<dbReference type="EMBL" id="WUFC01000046">
    <property type="protein sequence ID" value="NEI52667.1"/>
    <property type="molecule type" value="Genomic_DNA"/>
</dbReference>
<comment type="caution">
    <text evidence="1">The sequence shown here is derived from an EMBL/GenBank/DDBJ whole genome shotgun (WGS) entry which is preliminary data.</text>
</comment>
<dbReference type="AlphaFoldDB" id="A0AAE4YWN6"/>
<sequence length="89" mass="9980">MTAPRPDNYSYPPRGLSRVDACRYLGIGGTLFDQLVSEGKLPKAKRLAGRVIWDRVALDLAFGDMPEDGRSGLENMLDMARKRAKLREK</sequence>
<reference evidence="1 2" key="1">
    <citation type="submission" date="2019-12" db="EMBL/GenBank/DDBJ databases">
        <title>Rhizobium genotypes associated with high levels of biological nitrogen fixation by grain legumes in a temperate-maritime cropping system.</title>
        <authorList>
            <person name="Maluk M."/>
            <person name="Francesc Ferrando Molina F."/>
            <person name="Lopez Del Egido L."/>
            <person name="Lafos M."/>
            <person name="Langarica-Fuentes A."/>
            <person name="Gebre Yohannes G."/>
            <person name="Young M.W."/>
            <person name="Martin P."/>
            <person name="Gantlett R."/>
            <person name="Kenicer G."/>
            <person name="Hawes C."/>
            <person name="Begg G.S."/>
            <person name="Quilliam R.S."/>
            <person name="Squire G.R."/>
            <person name="Poole P.S."/>
            <person name="Young P.W."/>
            <person name="Iannetta P.M."/>
            <person name="James E.K."/>
        </authorList>
    </citation>
    <scope>NUCLEOTIDE SEQUENCE [LARGE SCALE GENOMIC DNA]</scope>
    <source>
        <strain evidence="1 2">JHI985</strain>
    </source>
</reference>
<proteinExistence type="predicted"/>
<name>A0AAE4YWN6_9HYPH</name>
<organism evidence="1 2">
    <name type="scientific">Rhizobium ruizarguesonis</name>
    <dbReference type="NCBI Taxonomy" id="2081791"/>
    <lineage>
        <taxon>Bacteria</taxon>
        <taxon>Pseudomonadati</taxon>
        <taxon>Pseudomonadota</taxon>
        <taxon>Alphaproteobacteria</taxon>
        <taxon>Hyphomicrobiales</taxon>
        <taxon>Rhizobiaceae</taxon>
        <taxon>Rhizobium/Agrobacterium group</taxon>
        <taxon>Rhizobium</taxon>
    </lineage>
</organism>
<gene>
    <name evidence="1" type="ORF">GR217_34175</name>
</gene>
<accession>A0AAE4YWN6</accession>
<dbReference type="RefSeq" id="WP_164566515.1">
    <property type="nucleotide sequence ID" value="NZ_WUFC01000046.1"/>
</dbReference>
<evidence type="ECO:0000313" key="2">
    <source>
        <dbReference type="Proteomes" id="UP000661163"/>
    </source>
</evidence>
<protein>
    <recommendedName>
        <fullName evidence="3">Helix-turn-helix domain-containing protein</fullName>
    </recommendedName>
</protein>
<evidence type="ECO:0000313" key="1">
    <source>
        <dbReference type="EMBL" id="NEI52667.1"/>
    </source>
</evidence>
<dbReference type="Proteomes" id="UP000661163">
    <property type="component" value="Unassembled WGS sequence"/>
</dbReference>
<evidence type="ECO:0008006" key="3">
    <source>
        <dbReference type="Google" id="ProtNLM"/>
    </source>
</evidence>